<feature type="domain" description="HTH cro/C1-type" evidence="2">
    <location>
        <begin position="7"/>
        <end position="62"/>
    </location>
</feature>
<dbReference type="PROSITE" id="PS50943">
    <property type="entry name" value="HTH_CROC1"/>
    <property type="match status" value="1"/>
</dbReference>
<keyword evidence="1" id="KW-0238">DNA-binding</keyword>
<dbReference type="GO" id="GO:0005829">
    <property type="term" value="C:cytosol"/>
    <property type="evidence" value="ECO:0007669"/>
    <property type="project" value="TreeGrafter"/>
</dbReference>
<name>A0A894TL96_STAEP</name>
<proteinExistence type="predicted"/>
<evidence type="ECO:0000259" key="2">
    <source>
        <dbReference type="PROSITE" id="PS50943"/>
    </source>
</evidence>
<dbReference type="SUPFAM" id="SSF47413">
    <property type="entry name" value="lambda repressor-like DNA-binding domains"/>
    <property type="match status" value="1"/>
</dbReference>
<dbReference type="SMART" id="SM00530">
    <property type="entry name" value="HTH_XRE"/>
    <property type="match status" value="1"/>
</dbReference>
<dbReference type="PANTHER" id="PTHR46797:SF1">
    <property type="entry name" value="METHYLPHOSPHONATE SYNTHASE"/>
    <property type="match status" value="1"/>
</dbReference>
<dbReference type="CDD" id="cd00093">
    <property type="entry name" value="HTH_XRE"/>
    <property type="match status" value="1"/>
</dbReference>
<dbReference type="InterPro" id="IPR050807">
    <property type="entry name" value="TransReg_Diox_bact_type"/>
</dbReference>
<dbReference type="AlphaFoldDB" id="A0A894TL96"/>
<evidence type="ECO:0000256" key="1">
    <source>
        <dbReference type="ARBA" id="ARBA00023125"/>
    </source>
</evidence>
<accession>A0A894TL96</accession>
<protein>
    <submittedName>
        <fullName evidence="3">Repressor Stl</fullName>
    </submittedName>
</protein>
<sequence>MKFSEILKRYRLQENLSINKLSKLSGVSTTYISKLENNDRSYPTVEIIFNLAYGLTMKIKEKYKDIENSDDFLYPRIEEMISSFATSEDSNLENETKNTIIDDFIKFIERKEKEFLNKSFGDNKEIYENKVALISNSTDYQKIDYPYFDLKWLLSQNKFEVFYGRDFITDFATIEDDKLNTKSMYFYNILDKDDLKTIQKLIEVYLESKYPKIKNKNDFFVLATDKQNRIKNTVDWYNID</sequence>
<reference evidence="3" key="1">
    <citation type="journal article" date="2021" name="MSphere">
        <title>Staphylococcus epidermidis Phages Transduce Antimicrobial Resistance Plasmids and Mobilize Chromosomal Islands.</title>
        <authorList>
            <person name="Fiaarov L."/>
            <person name="Botka T."/>
            <person name="Du X."/>
            <person name="MaalaHov I."/>
            <person name="B P."/>
            <person name="Pantucek R."/>
            <person name="Benea M."/>
            <person name="Roudnick P."/>
            <person name="Winstel V."/>
            <person name="Larsen J."/>
            <person name="Rosenstein R."/>
            <person name="Peschel A."/>
            <person name="DoakaY J."/>
        </authorList>
    </citation>
    <scope>NUCLEOTIDE SEQUENCE</scope>
    <source>
        <strain evidence="3">SE48</strain>
    </source>
</reference>
<dbReference type="EMBL" id="MW368309">
    <property type="protein sequence ID" value="QRX38707.1"/>
    <property type="molecule type" value="Genomic_DNA"/>
</dbReference>
<evidence type="ECO:0000313" key="3">
    <source>
        <dbReference type="EMBL" id="QRX38707.1"/>
    </source>
</evidence>
<organism evidence="3">
    <name type="scientific">Staphylococcus epidermidis</name>
    <dbReference type="NCBI Taxonomy" id="1282"/>
    <lineage>
        <taxon>Bacteria</taxon>
        <taxon>Bacillati</taxon>
        <taxon>Bacillota</taxon>
        <taxon>Bacilli</taxon>
        <taxon>Bacillales</taxon>
        <taxon>Staphylococcaceae</taxon>
        <taxon>Staphylococcus</taxon>
    </lineage>
</organism>
<dbReference type="InterPro" id="IPR001387">
    <property type="entry name" value="Cro/C1-type_HTH"/>
</dbReference>
<dbReference type="Pfam" id="PF01381">
    <property type="entry name" value="HTH_3"/>
    <property type="match status" value="1"/>
</dbReference>
<dbReference type="GO" id="GO:0003700">
    <property type="term" value="F:DNA-binding transcription factor activity"/>
    <property type="evidence" value="ECO:0007669"/>
    <property type="project" value="TreeGrafter"/>
</dbReference>
<dbReference type="RefSeq" id="WP_151516436.1">
    <property type="nucleotide sequence ID" value="NZ_CAXOPY010000016.1"/>
</dbReference>
<dbReference type="GO" id="GO:0003677">
    <property type="term" value="F:DNA binding"/>
    <property type="evidence" value="ECO:0007669"/>
    <property type="project" value="UniProtKB-KW"/>
</dbReference>
<dbReference type="InterPro" id="IPR010982">
    <property type="entry name" value="Lambda_DNA-bd_dom_sf"/>
</dbReference>
<dbReference type="PANTHER" id="PTHR46797">
    <property type="entry name" value="HTH-TYPE TRANSCRIPTIONAL REGULATOR"/>
    <property type="match status" value="1"/>
</dbReference>
<dbReference type="Gene3D" id="1.10.260.40">
    <property type="entry name" value="lambda repressor-like DNA-binding domains"/>
    <property type="match status" value="1"/>
</dbReference>